<dbReference type="EMBL" id="BLXT01007821">
    <property type="protein sequence ID" value="GFO42802.1"/>
    <property type="molecule type" value="Genomic_DNA"/>
</dbReference>
<keyword evidence="2" id="KW-1185">Reference proteome</keyword>
<reference evidence="1 2" key="1">
    <citation type="journal article" date="2021" name="Elife">
        <title>Chloroplast acquisition without the gene transfer in kleptoplastic sea slugs, Plakobranchus ocellatus.</title>
        <authorList>
            <person name="Maeda T."/>
            <person name="Takahashi S."/>
            <person name="Yoshida T."/>
            <person name="Shimamura S."/>
            <person name="Takaki Y."/>
            <person name="Nagai Y."/>
            <person name="Toyoda A."/>
            <person name="Suzuki Y."/>
            <person name="Arimoto A."/>
            <person name="Ishii H."/>
            <person name="Satoh N."/>
            <person name="Nishiyama T."/>
            <person name="Hasebe M."/>
            <person name="Maruyama T."/>
            <person name="Minagawa J."/>
            <person name="Obokata J."/>
            <person name="Shigenobu S."/>
        </authorList>
    </citation>
    <scope>NUCLEOTIDE SEQUENCE [LARGE SCALE GENOMIC DNA]</scope>
</reference>
<dbReference type="AlphaFoldDB" id="A0AAV4DFM0"/>
<dbReference type="Proteomes" id="UP000735302">
    <property type="component" value="Unassembled WGS sequence"/>
</dbReference>
<name>A0AAV4DFM0_9GAST</name>
<protein>
    <submittedName>
        <fullName evidence="1">Uncharacterized protein</fullName>
    </submittedName>
</protein>
<gene>
    <name evidence="1" type="ORF">PoB_006930700</name>
</gene>
<organism evidence="1 2">
    <name type="scientific">Plakobranchus ocellatus</name>
    <dbReference type="NCBI Taxonomy" id="259542"/>
    <lineage>
        <taxon>Eukaryota</taxon>
        <taxon>Metazoa</taxon>
        <taxon>Spiralia</taxon>
        <taxon>Lophotrochozoa</taxon>
        <taxon>Mollusca</taxon>
        <taxon>Gastropoda</taxon>
        <taxon>Heterobranchia</taxon>
        <taxon>Euthyneura</taxon>
        <taxon>Panpulmonata</taxon>
        <taxon>Sacoglossa</taxon>
        <taxon>Placobranchoidea</taxon>
        <taxon>Plakobranchidae</taxon>
        <taxon>Plakobranchus</taxon>
    </lineage>
</organism>
<evidence type="ECO:0000313" key="2">
    <source>
        <dbReference type="Proteomes" id="UP000735302"/>
    </source>
</evidence>
<accession>A0AAV4DFM0</accession>
<comment type="caution">
    <text evidence="1">The sequence shown here is derived from an EMBL/GenBank/DDBJ whole genome shotgun (WGS) entry which is preliminary data.</text>
</comment>
<evidence type="ECO:0000313" key="1">
    <source>
        <dbReference type="EMBL" id="GFO42802.1"/>
    </source>
</evidence>
<proteinExistence type="predicted"/>
<sequence length="535" mass="59645">MTFLDQKQNNYQDQPFLSSLHRRYQRPHHHHYYHYHHCSQYQPHKCSQSALLLPRSLTTLVSILLLSSALTLPSCRALDSISQSSVAPTNNDRHLKRTILPFHFKLLQDYLHQHGIGGGRARGGHHIRYPAEMLFPPGVRIMSRSSSPTHFTRSRRSTPLRDIALELRSKSYGQFDSLNRSPDDSAVSAAVPSYSYFGDSSVESIQYPRHTEYVSNFKSPKLKSKQFPYRNRLDQAKTSRYFLKMKQKQDILDALRRRDKAQAAAARRDRFASSRYPQMLPSLSEASIMALETLAAKKTQKPFVRKQKSQKHHAAATFLMGQHDPQGFQDDLFVPLSDNSFKVQTSFSGNVNDLQGRHSNGQHIAEPVAGLGKVEWFVSPPQKSPLLSATENEDFFSAPIITSDTVLQDSRDDLAFENGFGNDQGFSKMSFDPSDSNLGDDFVSAASFSATGSFGSPVTFPDSPSGSDIVASSFGSPQEAGVGGFWGGGEFSSDDKDCADILTKTCVANSDCSCYGFYVCSSRNRCEPMKGELSQ</sequence>